<dbReference type="OrthoDB" id="5595379at2759"/>
<accession>A0A397SWG4</accession>
<dbReference type="InterPro" id="IPR011011">
    <property type="entry name" value="Znf_FYVE_PHD"/>
</dbReference>
<evidence type="ECO:0000256" key="3">
    <source>
        <dbReference type="ARBA" id="ARBA00022833"/>
    </source>
</evidence>
<reference evidence="5 6" key="1">
    <citation type="submission" date="2018-06" db="EMBL/GenBank/DDBJ databases">
        <title>Comparative genomics reveals the genomic features of Rhizophagus irregularis, R. cerebriforme, R. diaphanum and Gigaspora rosea, and their symbiotic lifestyle signature.</title>
        <authorList>
            <person name="Morin E."/>
            <person name="San Clemente H."/>
            <person name="Chen E.C.H."/>
            <person name="De La Providencia I."/>
            <person name="Hainaut M."/>
            <person name="Kuo A."/>
            <person name="Kohler A."/>
            <person name="Murat C."/>
            <person name="Tang N."/>
            <person name="Roy S."/>
            <person name="Loubradou J."/>
            <person name="Henrissat B."/>
            <person name="Grigoriev I.V."/>
            <person name="Corradi N."/>
            <person name="Roux C."/>
            <person name="Martin F.M."/>
        </authorList>
    </citation>
    <scope>NUCLEOTIDE SEQUENCE [LARGE SCALE GENOMIC DNA]</scope>
    <source>
        <strain evidence="5 6">DAOM 227022</strain>
    </source>
</reference>
<dbReference type="SMART" id="SM00249">
    <property type="entry name" value="PHD"/>
    <property type="match status" value="1"/>
</dbReference>
<dbReference type="InterPro" id="IPR013083">
    <property type="entry name" value="Znf_RING/FYVE/PHD"/>
</dbReference>
<dbReference type="GO" id="GO:0008270">
    <property type="term" value="F:zinc ion binding"/>
    <property type="evidence" value="ECO:0007669"/>
    <property type="project" value="UniProtKB-KW"/>
</dbReference>
<keyword evidence="3" id="KW-0862">Zinc</keyword>
<gene>
    <name evidence="5" type="ORF">C1645_247543</name>
</gene>
<dbReference type="EMBL" id="QKYT01000267">
    <property type="protein sequence ID" value="RIA88355.1"/>
    <property type="molecule type" value="Genomic_DNA"/>
</dbReference>
<evidence type="ECO:0000259" key="4">
    <source>
        <dbReference type="SMART" id="SM00249"/>
    </source>
</evidence>
<comment type="caution">
    <text evidence="5">The sequence shown here is derived from an EMBL/GenBank/DDBJ whole genome shotgun (WGS) entry which is preliminary data.</text>
</comment>
<protein>
    <recommendedName>
        <fullName evidence="4">Zinc finger PHD-type domain-containing protein</fullName>
    </recommendedName>
</protein>
<dbReference type="Gene3D" id="3.30.40.10">
    <property type="entry name" value="Zinc/RING finger domain, C3HC4 (zinc finger)"/>
    <property type="match status" value="1"/>
</dbReference>
<sequence>MASFNNAELSYARVVGQVYSREMVTTIYRDPQTNFLNQRHIVYFCIFCHSALNPQDINSWNSCASPSCNVYSHTGCLMKSGFYDPNRQWYCSKCIPSHENYSSSVRSIELLNDNMETNHTPPVNPLHLLLEASDQIQSNCRPQINTVTNTHESSAPHIENSTRPKLVTSEEFTSINTTIDNEEEEIGEVSPSEFEYQYALYEEG</sequence>
<dbReference type="AlphaFoldDB" id="A0A397SWG4"/>
<evidence type="ECO:0000256" key="2">
    <source>
        <dbReference type="ARBA" id="ARBA00022771"/>
    </source>
</evidence>
<keyword evidence="1" id="KW-0479">Metal-binding</keyword>
<feature type="domain" description="Zinc finger PHD-type" evidence="4">
    <location>
        <begin position="44"/>
        <end position="95"/>
    </location>
</feature>
<dbReference type="SUPFAM" id="SSF57903">
    <property type="entry name" value="FYVE/PHD zinc finger"/>
    <property type="match status" value="1"/>
</dbReference>
<organism evidence="5 6">
    <name type="scientific">Glomus cerebriforme</name>
    <dbReference type="NCBI Taxonomy" id="658196"/>
    <lineage>
        <taxon>Eukaryota</taxon>
        <taxon>Fungi</taxon>
        <taxon>Fungi incertae sedis</taxon>
        <taxon>Mucoromycota</taxon>
        <taxon>Glomeromycotina</taxon>
        <taxon>Glomeromycetes</taxon>
        <taxon>Glomerales</taxon>
        <taxon>Glomeraceae</taxon>
        <taxon>Glomus</taxon>
    </lineage>
</organism>
<proteinExistence type="predicted"/>
<keyword evidence="2" id="KW-0863">Zinc-finger</keyword>
<dbReference type="InterPro" id="IPR001965">
    <property type="entry name" value="Znf_PHD"/>
</dbReference>
<name>A0A397SWG4_9GLOM</name>
<evidence type="ECO:0000256" key="1">
    <source>
        <dbReference type="ARBA" id="ARBA00022723"/>
    </source>
</evidence>
<keyword evidence="6" id="KW-1185">Reference proteome</keyword>
<dbReference type="Proteomes" id="UP000265703">
    <property type="component" value="Unassembled WGS sequence"/>
</dbReference>
<evidence type="ECO:0000313" key="5">
    <source>
        <dbReference type="EMBL" id="RIA88355.1"/>
    </source>
</evidence>
<evidence type="ECO:0000313" key="6">
    <source>
        <dbReference type="Proteomes" id="UP000265703"/>
    </source>
</evidence>